<evidence type="ECO:0000256" key="9">
    <source>
        <dbReference type="SAM" id="SignalP"/>
    </source>
</evidence>
<dbReference type="InterPro" id="IPR052051">
    <property type="entry name" value="TCR_complex_component"/>
</dbReference>
<feature type="domain" description="Immunoglobulin" evidence="10">
    <location>
        <begin position="29"/>
        <end position="133"/>
    </location>
</feature>
<evidence type="ECO:0000256" key="8">
    <source>
        <dbReference type="SAM" id="Phobius"/>
    </source>
</evidence>
<reference evidence="11" key="1">
    <citation type="submission" date="2020-06" db="EMBL/GenBank/DDBJ databases">
        <authorList>
            <consortium name="Wellcome Sanger Institute Data Sharing"/>
        </authorList>
    </citation>
    <scope>NUCLEOTIDE SEQUENCE [LARGE SCALE GENOMIC DNA]</scope>
</reference>
<evidence type="ECO:0000313" key="12">
    <source>
        <dbReference type="Proteomes" id="UP000694680"/>
    </source>
</evidence>
<dbReference type="InterPro" id="IPR013106">
    <property type="entry name" value="Ig_V-set"/>
</dbReference>
<dbReference type="InterPro" id="IPR036179">
    <property type="entry name" value="Ig-like_dom_sf"/>
</dbReference>
<keyword evidence="8" id="KW-1133">Transmembrane helix</keyword>
<evidence type="ECO:0000256" key="4">
    <source>
        <dbReference type="ARBA" id="ARBA00022859"/>
    </source>
</evidence>
<accession>A0A8C5HLP4</accession>
<organism evidence="11 12">
    <name type="scientific">Gouania willdenowi</name>
    <name type="common">Blunt-snouted clingfish</name>
    <name type="synonym">Lepadogaster willdenowi</name>
    <dbReference type="NCBI Taxonomy" id="441366"/>
    <lineage>
        <taxon>Eukaryota</taxon>
        <taxon>Metazoa</taxon>
        <taxon>Chordata</taxon>
        <taxon>Craniata</taxon>
        <taxon>Vertebrata</taxon>
        <taxon>Euteleostomi</taxon>
        <taxon>Actinopterygii</taxon>
        <taxon>Neopterygii</taxon>
        <taxon>Teleostei</taxon>
        <taxon>Neoteleostei</taxon>
        <taxon>Acanthomorphata</taxon>
        <taxon>Ovalentaria</taxon>
        <taxon>Blenniimorphae</taxon>
        <taxon>Blenniiformes</taxon>
        <taxon>Gobiesocoidei</taxon>
        <taxon>Gobiesocidae</taxon>
        <taxon>Gobiesocinae</taxon>
        <taxon>Gouania</taxon>
    </lineage>
</organism>
<dbReference type="Ensembl" id="ENSGWIT00000050155.1">
    <property type="protein sequence ID" value="ENSGWIP00000046336.1"/>
    <property type="gene ID" value="ENSGWIG00000022902.1"/>
</dbReference>
<feature type="chain" id="PRO_5034940262" description="Immunoglobulin domain-containing protein" evidence="9">
    <location>
        <begin position="22"/>
        <end position="303"/>
    </location>
</feature>
<feature type="signal peptide" evidence="9">
    <location>
        <begin position="1"/>
        <end position="21"/>
    </location>
</feature>
<proteinExistence type="predicted"/>
<dbReference type="Pfam" id="PF07686">
    <property type="entry name" value="V-set"/>
    <property type="match status" value="1"/>
</dbReference>
<dbReference type="InterPro" id="IPR013783">
    <property type="entry name" value="Ig-like_fold"/>
</dbReference>
<comment type="subcellular location">
    <subcellularLocation>
        <location evidence="1">Cell membrane</location>
    </subcellularLocation>
</comment>
<keyword evidence="4" id="KW-0391">Immunity</keyword>
<evidence type="ECO:0000256" key="3">
    <source>
        <dbReference type="ARBA" id="ARBA00022729"/>
    </source>
</evidence>
<dbReference type="Gene3D" id="2.60.40.10">
    <property type="entry name" value="Immunoglobulins"/>
    <property type="match status" value="1"/>
</dbReference>
<dbReference type="SMART" id="SM00409">
    <property type="entry name" value="IG"/>
    <property type="match status" value="1"/>
</dbReference>
<evidence type="ECO:0000256" key="1">
    <source>
        <dbReference type="ARBA" id="ARBA00004236"/>
    </source>
</evidence>
<evidence type="ECO:0000256" key="7">
    <source>
        <dbReference type="ARBA" id="ARBA00023180"/>
    </source>
</evidence>
<evidence type="ECO:0000259" key="10">
    <source>
        <dbReference type="SMART" id="SM00409"/>
    </source>
</evidence>
<keyword evidence="8" id="KW-0812">Transmembrane</keyword>
<dbReference type="GO" id="GO:0009617">
    <property type="term" value="P:response to bacterium"/>
    <property type="evidence" value="ECO:0007669"/>
    <property type="project" value="TreeGrafter"/>
</dbReference>
<dbReference type="GO" id="GO:0005886">
    <property type="term" value="C:plasma membrane"/>
    <property type="evidence" value="ECO:0007669"/>
    <property type="project" value="UniProtKB-SubCell"/>
</dbReference>
<sequence length="303" mass="34090">LILSLSFFLFYFSALMEISNQNPTLLLDGKLIVVKVGDSLTLTCFYNNAKIYFLYKQTLDQRLHLISSAYKQGQFFSFNGDFKENPRFRQEITERDNQIKISPVQLSDTATYFCAHGELGKVTFEKGTRVRVKGSTLDVKVSADGSASQSLNCTVFTGGCWDQLSVKESKIPHENRTPQCLRIPRSNHHTCLYNEMIKGKDHINAGFNFCAIASCGHELFRNTTVFIGEGEKLLSSVDHSLKMVHILGGALAFNIILILLLAFVLYTLYKKSQRTALNVIQVSKTGRKRNITKTACVYSTVKN</sequence>
<evidence type="ECO:0000256" key="2">
    <source>
        <dbReference type="ARBA" id="ARBA00022475"/>
    </source>
</evidence>
<keyword evidence="3 9" id="KW-0732">Signal</keyword>
<keyword evidence="5 8" id="KW-0472">Membrane</keyword>
<evidence type="ECO:0000256" key="6">
    <source>
        <dbReference type="ARBA" id="ARBA00023157"/>
    </source>
</evidence>
<evidence type="ECO:0000313" key="11">
    <source>
        <dbReference type="Ensembl" id="ENSGWIP00000046336.1"/>
    </source>
</evidence>
<dbReference type="GO" id="GO:0002376">
    <property type="term" value="P:immune system process"/>
    <property type="evidence" value="ECO:0007669"/>
    <property type="project" value="UniProtKB-KW"/>
</dbReference>
<protein>
    <recommendedName>
        <fullName evidence="10">Immunoglobulin domain-containing protein</fullName>
    </recommendedName>
</protein>
<feature type="transmembrane region" description="Helical" evidence="8">
    <location>
        <begin position="243"/>
        <end position="269"/>
    </location>
</feature>
<dbReference type="SUPFAM" id="SSF48726">
    <property type="entry name" value="Immunoglobulin"/>
    <property type="match status" value="1"/>
</dbReference>
<dbReference type="InterPro" id="IPR003599">
    <property type="entry name" value="Ig_sub"/>
</dbReference>
<keyword evidence="7" id="KW-0325">Glycoprotein</keyword>
<keyword evidence="12" id="KW-1185">Reference proteome</keyword>
<evidence type="ECO:0000256" key="5">
    <source>
        <dbReference type="ARBA" id="ARBA00023136"/>
    </source>
</evidence>
<dbReference type="PANTHER" id="PTHR19433">
    <property type="entry name" value="T-CELL RECEPTOR ALPHA CHAIN V REGION-RELATED"/>
    <property type="match status" value="1"/>
</dbReference>
<reference evidence="11" key="3">
    <citation type="submission" date="2025-09" db="UniProtKB">
        <authorList>
            <consortium name="Ensembl"/>
        </authorList>
    </citation>
    <scope>IDENTIFICATION</scope>
</reference>
<keyword evidence="2" id="KW-1003">Cell membrane</keyword>
<name>A0A8C5HLP4_GOUWI</name>
<dbReference type="Proteomes" id="UP000694680">
    <property type="component" value="Chromosome 18"/>
</dbReference>
<dbReference type="AlphaFoldDB" id="A0A8C5HLP4"/>
<keyword evidence="6" id="KW-1015">Disulfide bond</keyword>
<reference evidence="11" key="2">
    <citation type="submission" date="2025-08" db="UniProtKB">
        <authorList>
            <consortium name="Ensembl"/>
        </authorList>
    </citation>
    <scope>IDENTIFICATION</scope>
</reference>